<dbReference type="GO" id="GO:0046872">
    <property type="term" value="F:metal ion binding"/>
    <property type="evidence" value="ECO:0007669"/>
    <property type="project" value="UniProtKB-KW"/>
</dbReference>
<dbReference type="EMBL" id="OV696688">
    <property type="protein sequence ID" value="CAH1258468.1"/>
    <property type="molecule type" value="Genomic_DNA"/>
</dbReference>
<protein>
    <submittedName>
        <fullName evidence="8">NT5C2 protein</fullName>
    </submittedName>
</protein>
<evidence type="ECO:0000256" key="4">
    <source>
        <dbReference type="ARBA" id="ARBA00022842"/>
    </source>
</evidence>
<keyword evidence="3" id="KW-0378">Hydrolase</keyword>
<proteinExistence type="inferred from homology"/>
<evidence type="ECO:0000256" key="3">
    <source>
        <dbReference type="ARBA" id="ARBA00022801"/>
    </source>
</evidence>
<dbReference type="Proteomes" id="UP000838412">
    <property type="component" value="Chromosome 3"/>
</dbReference>
<feature type="region of interest" description="Disordered" evidence="7">
    <location>
        <begin position="508"/>
        <end position="539"/>
    </location>
</feature>
<dbReference type="GO" id="GO:0008253">
    <property type="term" value="F:5'-nucleotidase activity"/>
    <property type="evidence" value="ECO:0007669"/>
    <property type="project" value="TreeGrafter"/>
</dbReference>
<dbReference type="OrthoDB" id="10252832at2759"/>
<dbReference type="Gene3D" id="3.40.50.1000">
    <property type="entry name" value="HAD superfamily/HAD-like"/>
    <property type="match status" value="2"/>
</dbReference>
<dbReference type="PANTHER" id="PTHR12103:SF15">
    <property type="entry name" value="CYTOSOLIC PURINE 5'-NUCLEOTIDASE"/>
    <property type="match status" value="1"/>
</dbReference>
<feature type="binding site" evidence="6">
    <location>
        <position position="47"/>
    </location>
    <ligand>
        <name>GMP</name>
        <dbReference type="ChEBI" id="CHEBI:58115"/>
    </ligand>
</feature>
<keyword evidence="4 6" id="KW-0460">Magnesium</keyword>
<dbReference type="InterPro" id="IPR008380">
    <property type="entry name" value="HAD-SF_hydro_IG_5-nucl"/>
</dbReference>
<name>A0A8K0ER30_BRALA</name>
<dbReference type="Pfam" id="PF05761">
    <property type="entry name" value="5_nucleotid"/>
    <property type="match status" value="1"/>
</dbReference>
<dbReference type="InterPro" id="IPR023214">
    <property type="entry name" value="HAD_sf"/>
</dbReference>
<feature type="active site" description="Nucleophile" evidence="5">
    <location>
        <position position="45"/>
    </location>
</feature>
<evidence type="ECO:0000256" key="7">
    <source>
        <dbReference type="SAM" id="MobiDB-lite"/>
    </source>
</evidence>
<evidence type="ECO:0000256" key="2">
    <source>
        <dbReference type="ARBA" id="ARBA00022723"/>
    </source>
</evidence>
<feature type="binding site" evidence="6">
    <location>
        <position position="45"/>
    </location>
    <ligand>
        <name>Mg(2+)</name>
        <dbReference type="ChEBI" id="CHEBI:18420"/>
    </ligand>
</feature>
<feature type="active site" description="Proton donor" evidence="5">
    <location>
        <position position="47"/>
    </location>
</feature>
<dbReference type="NCBIfam" id="TIGR02244">
    <property type="entry name" value="HAD-IG-Ncltidse"/>
    <property type="match status" value="1"/>
</dbReference>
<dbReference type="SUPFAM" id="SSF56784">
    <property type="entry name" value="HAD-like"/>
    <property type="match status" value="1"/>
</dbReference>
<dbReference type="InterPro" id="IPR036412">
    <property type="entry name" value="HAD-like_sf"/>
</dbReference>
<dbReference type="PANTHER" id="PTHR12103">
    <property type="entry name" value="5'-NUCLEOTIDASE DOMAIN-CONTAINING"/>
    <property type="match status" value="1"/>
</dbReference>
<evidence type="ECO:0000256" key="1">
    <source>
        <dbReference type="ARBA" id="ARBA00009589"/>
    </source>
</evidence>
<accession>A0A8K0ER30</accession>
<dbReference type="CDD" id="cd07522">
    <property type="entry name" value="HAD_cN-II"/>
    <property type="match status" value="1"/>
</dbReference>
<reference evidence="8" key="1">
    <citation type="submission" date="2022-01" db="EMBL/GenBank/DDBJ databases">
        <authorList>
            <person name="Braso-Vives M."/>
        </authorList>
    </citation>
    <scope>NUCLEOTIDE SEQUENCE</scope>
</reference>
<evidence type="ECO:0000256" key="6">
    <source>
        <dbReference type="PIRSR" id="PIRSR017434-2"/>
    </source>
</evidence>
<feature type="binding site" evidence="6">
    <location>
        <position position="366"/>
    </location>
    <ligand>
        <name>Mg(2+)</name>
        <dbReference type="ChEBI" id="CHEBI:18420"/>
    </ligand>
</feature>
<dbReference type="PIRSF" id="PIRSF017434">
    <property type="entry name" value="Purine_5'-nucleotidase"/>
    <property type="match status" value="1"/>
</dbReference>
<dbReference type="AlphaFoldDB" id="A0A8K0ER30"/>
<keyword evidence="9" id="KW-1185">Reference proteome</keyword>
<evidence type="ECO:0000313" key="8">
    <source>
        <dbReference type="EMBL" id="CAH1258468.1"/>
    </source>
</evidence>
<organism evidence="8 9">
    <name type="scientific">Branchiostoma lanceolatum</name>
    <name type="common">Common lancelet</name>
    <name type="synonym">Amphioxus lanceolatum</name>
    <dbReference type="NCBI Taxonomy" id="7740"/>
    <lineage>
        <taxon>Eukaryota</taxon>
        <taxon>Metazoa</taxon>
        <taxon>Chordata</taxon>
        <taxon>Cephalochordata</taxon>
        <taxon>Leptocardii</taxon>
        <taxon>Amphioxiformes</taxon>
        <taxon>Branchiostomatidae</taxon>
        <taxon>Branchiostoma</taxon>
    </lineage>
</organism>
<gene>
    <name evidence="8" type="primary">NT5C2</name>
    <name evidence="8" type="ORF">BLAG_LOCUS16023</name>
</gene>
<dbReference type="InterPro" id="IPR016695">
    <property type="entry name" value="Pur_nucleotidase"/>
</dbReference>
<feature type="region of interest" description="Disordered" evidence="7">
    <location>
        <begin position="560"/>
        <end position="593"/>
    </location>
</feature>
<comment type="similarity">
    <text evidence="1">Belongs to the 5'(3')-deoxyribonucleotidase family.</text>
</comment>
<evidence type="ECO:0000313" key="9">
    <source>
        <dbReference type="Proteomes" id="UP000838412"/>
    </source>
</evidence>
<evidence type="ECO:0000256" key="5">
    <source>
        <dbReference type="PIRSR" id="PIRSR017434-1"/>
    </source>
</evidence>
<keyword evidence="2 6" id="KW-0479">Metal-binding</keyword>
<sequence length="593" mass="67637">MSSEQLNNVTSPFSQDGLAYKREAPHRVFVNRSLRLDKIKFYGFDMDYTLAVYKSPEYECLAFDAVVKRMVDIGYPEELLKFEYDPSFAVRGLWFDRTHGNLLKVDPYGNILVCVHGFHFMSAAEISELYPNKFIQAQPNDDRIFVLNTLFNLPETYLVACLIDYLTNAPGHVMEKTGVRIGDVFMSYMGIHNDVRAAVDWVHMKGSMKQETVDNMDKYVVKEPKIPMLLHRMREAGAKVFLVTNSDYWYTEKVMTYLFDFPYGPTDSNGYIPNNGPTIKPTGKMKNDAPWRPWKSYFDAIIVDARKPLFFGEGTPLRKVDCETGKLALGSYIGQMQPNTVYCGGNSELLSEIMGAKGKDVLYVGDHIFGDILKSKKSHGWRTFLVVPELAQELHVWTDKQDLFSRLQNFDKLLADVYRELDSRHKEIPDISSLQKAIKQVTHEMDMSYGMMGSLFRSGSRQTYFASQVIRFADLYATSFINLMHYPFSYFFRAPHVLMPHESTVSHSTRFEPESPMATRARAWSVDPDTPGTRGPVSQSATIACVDGLKIRPMLPRQITHTHDEDDDSEESLQSEEDSMASTSVDATQIAEK</sequence>
<feature type="compositionally biased region" description="Acidic residues" evidence="7">
    <location>
        <begin position="565"/>
        <end position="579"/>
    </location>
</feature>
<comment type="cofactor">
    <cofactor evidence="6">
        <name>Mg(2+)</name>
        <dbReference type="ChEBI" id="CHEBI:18420"/>
    </cofactor>
    <text evidence="6">Binds 1 Mg(2+) ion per subunit.</text>
</comment>